<evidence type="ECO:0000313" key="3">
    <source>
        <dbReference type="EMBL" id="TCK16388.1"/>
    </source>
</evidence>
<dbReference type="PROSITE" id="PS00455">
    <property type="entry name" value="AMP_BINDING"/>
    <property type="match status" value="1"/>
</dbReference>
<keyword evidence="4" id="KW-1185">Reference proteome</keyword>
<evidence type="ECO:0000259" key="1">
    <source>
        <dbReference type="Pfam" id="PF00501"/>
    </source>
</evidence>
<evidence type="ECO:0000313" key="4">
    <source>
        <dbReference type="Proteomes" id="UP000294546"/>
    </source>
</evidence>
<dbReference type="RefSeq" id="WP_132286147.1">
    <property type="nucleotide sequence ID" value="NZ_SMFU01000003.1"/>
</dbReference>
<dbReference type="OrthoDB" id="9803968at2"/>
<protein>
    <submittedName>
        <fullName evidence="3">Fatty-acyl-CoA synthase</fullName>
    </submittedName>
</protein>
<dbReference type="Proteomes" id="UP000294546">
    <property type="component" value="Unassembled WGS sequence"/>
</dbReference>
<comment type="caution">
    <text evidence="3">The sequence shown here is derived from an EMBL/GenBank/DDBJ whole genome shotgun (WGS) entry which is preliminary data.</text>
</comment>
<dbReference type="PANTHER" id="PTHR43767:SF1">
    <property type="entry name" value="NONRIBOSOMAL PEPTIDE SYNTHASE PES1 (EUROFUNG)-RELATED"/>
    <property type="match status" value="1"/>
</dbReference>
<dbReference type="InterPro" id="IPR000873">
    <property type="entry name" value="AMP-dep_synth/lig_dom"/>
</dbReference>
<dbReference type="EMBL" id="SMFU01000003">
    <property type="protein sequence ID" value="TCK16388.1"/>
    <property type="molecule type" value="Genomic_DNA"/>
</dbReference>
<dbReference type="Gene3D" id="3.30.300.30">
    <property type="match status" value="1"/>
</dbReference>
<organism evidence="3 4">
    <name type="scientific">Marinobacterium mangrovicola</name>
    <dbReference type="NCBI Taxonomy" id="1476959"/>
    <lineage>
        <taxon>Bacteria</taxon>
        <taxon>Pseudomonadati</taxon>
        <taxon>Pseudomonadota</taxon>
        <taxon>Gammaproteobacteria</taxon>
        <taxon>Oceanospirillales</taxon>
        <taxon>Oceanospirillaceae</taxon>
        <taxon>Marinobacterium</taxon>
    </lineage>
</organism>
<feature type="domain" description="AMP-dependent synthetase/ligase" evidence="1">
    <location>
        <begin position="34"/>
        <end position="415"/>
    </location>
</feature>
<dbReference type="InterPro" id="IPR050237">
    <property type="entry name" value="ATP-dep_AMP-bd_enzyme"/>
</dbReference>
<dbReference type="SUPFAM" id="SSF56801">
    <property type="entry name" value="Acetyl-CoA synthetase-like"/>
    <property type="match status" value="1"/>
</dbReference>
<gene>
    <name evidence="3" type="ORF">CLV83_0162</name>
</gene>
<dbReference type="InterPro" id="IPR025110">
    <property type="entry name" value="AMP-bd_C"/>
</dbReference>
<dbReference type="Pfam" id="PF13193">
    <property type="entry name" value="AMP-binding_C"/>
    <property type="match status" value="1"/>
</dbReference>
<evidence type="ECO:0000259" key="2">
    <source>
        <dbReference type="Pfam" id="PF13193"/>
    </source>
</evidence>
<sequence length="623" mass="67037">MIAGSTPIPMIRDIEAQGLDTYLACPTPFELIAASAAKTPDALAIRYIRETNRPDRDEQISYADLVDRIQRYAAVFRERGVVPGTSVAILGPHTPNTQIALWAAELAGAAAPINPMLKADHVVSILKEANARCLLISQPEGVPAFWDELKKALEESTLDIKLLYCDSEQLLNGIDCSLEQAAATIPSGTTPLEPRQPDDLAAYYHTGGTTGTPKLVQHNHRNEAHVAVSCARMFEFNADDILVNGFPLFHVAGAFVYGLSTLSAGATLLIPGAQGMRNRDFLGTIWQQIEGYGITAIGCVPTILSSMDGVELNADISSLRMLLTGGSPLPTELADALEQKTGKPVRNIFGMTESAGCIAVEPLYKERKAKSCGFPLPFVEARVVKPEDPMGLGSALAPGESGLLIIRGPNISAGYKDPNAGDDSFLDDGWLSTGDIGTMDEEGRIFITGRSKDIIIRGAHNIDPQQIESALISHPTVRDAAAVGMPDTYAGELPVAFVTLVAGAETSPESLMQHISSIIDEPVAIPKEIVILEDMPTTQVGKIFKPALRRIAIRHAIDLIAKAAELDEEQCEVTIDDKLRTRIFVAADQLNAFKKKLTGMPIDYTVTPITVTPSKECLTDEPR</sequence>
<reference evidence="3 4" key="1">
    <citation type="submission" date="2019-03" db="EMBL/GenBank/DDBJ databases">
        <title>Genomic Encyclopedia of Archaeal and Bacterial Type Strains, Phase II (KMG-II): from individual species to whole genera.</title>
        <authorList>
            <person name="Goeker M."/>
        </authorList>
    </citation>
    <scope>NUCLEOTIDE SEQUENCE [LARGE SCALE GENOMIC DNA]</scope>
    <source>
        <strain evidence="3 4">DSM 27697</strain>
    </source>
</reference>
<dbReference type="Pfam" id="PF00501">
    <property type="entry name" value="AMP-binding"/>
    <property type="match status" value="1"/>
</dbReference>
<dbReference type="AlphaFoldDB" id="A0A4R1H5M0"/>
<dbReference type="GO" id="GO:0016878">
    <property type="term" value="F:acid-thiol ligase activity"/>
    <property type="evidence" value="ECO:0007669"/>
    <property type="project" value="UniProtKB-ARBA"/>
</dbReference>
<accession>A0A4R1H5M0</accession>
<dbReference type="InterPro" id="IPR020845">
    <property type="entry name" value="AMP-binding_CS"/>
</dbReference>
<dbReference type="Gene3D" id="3.40.50.12780">
    <property type="entry name" value="N-terminal domain of ligase-like"/>
    <property type="match status" value="1"/>
</dbReference>
<dbReference type="InterPro" id="IPR045851">
    <property type="entry name" value="AMP-bd_C_sf"/>
</dbReference>
<feature type="domain" description="AMP-binding enzyme C-terminal" evidence="2">
    <location>
        <begin position="466"/>
        <end position="542"/>
    </location>
</feature>
<dbReference type="InterPro" id="IPR042099">
    <property type="entry name" value="ANL_N_sf"/>
</dbReference>
<proteinExistence type="predicted"/>
<dbReference type="PANTHER" id="PTHR43767">
    <property type="entry name" value="LONG-CHAIN-FATTY-ACID--COA LIGASE"/>
    <property type="match status" value="1"/>
</dbReference>
<name>A0A4R1H5M0_9GAMM</name>